<dbReference type="Pfam" id="PF21380">
    <property type="entry name" value="Nrd1-Seb1_dom2"/>
    <property type="match status" value="1"/>
</dbReference>
<evidence type="ECO:0000259" key="5">
    <source>
        <dbReference type="PROSITE" id="PS51391"/>
    </source>
</evidence>
<feature type="compositionally biased region" description="Basic and acidic residues" evidence="3">
    <location>
        <begin position="864"/>
        <end position="893"/>
    </location>
</feature>
<name>A0A507EDY9_9FUNG</name>
<dbReference type="Proteomes" id="UP000318582">
    <property type="component" value="Unassembled WGS sequence"/>
</dbReference>
<reference evidence="6 7" key="1">
    <citation type="journal article" date="2019" name="Sci. Rep.">
        <title>Comparative genomics of chytrid fungi reveal insights into the obligate biotrophic and pathogenic lifestyle of Synchytrium endobioticum.</title>
        <authorList>
            <person name="van de Vossenberg B.T.L.H."/>
            <person name="Warris S."/>
            <person name="Nguyen H.D.T."/>
            <person name="van Gent-Pelzer M.P.E."/>
            <person name="Joly D.L."/>
            <person name="van de Geest H.C."/>
            <person name="Bonants P.J.M."/>
            <person name="Smith D.S."/>
            <person name="Levesque C.A."/>
            <person name="van der Lee T.A.J."/>
        </authorList>
    </citation>
    <scope>NUCLEOTIDE SEQUENCE [LARGE SCALE GENOMIC DNA]</scope>
    <source>
        <strain evidence="6 7">CBS 809.83</strain>
    </source>
</reference>
<feature type="compositionally biased region" description="Low complexity" evidence="3">
    <location>
        <begin position="330"/>
        <end position="386"/>
    </location>
</feature>
<dbReference type="InterPro" id="IPR000504">
    <property type="entry name" value="RRM_dom"/>
</dbReference>
<feature type="region of interest" description="Disordered" evidence="3">
    <location>
        <begin position="619"/>
        <end position="641"/>
    </location>
</feature>
<dbReference type="InterPro" id="IPR051485">
    <property type="entry name" value="SR-CTD_assoc_factor"/>
</dbReference>
<feature type="compositionally biased region" description="Basic and acidic residues" evidence="3">
    <location>
        <begin position="740"/>
        <end position="768"/>
    </location>
</feature>
<dbReference type="GO" id="GO:0003723">
    <property type="term" value="F:RNA binding"/>
    <property type="evidence" value="ECO:0007669"/>
    <property type="project" value="UniProtKB-UniRule"/>
</dbReference>
<dbReference type="STRING" id="109895.A0A507EDY9"/>
<evidence type="ECO:0000256" key="1">
    <source>
        <dbReference type="ARBA" id="ARBA00022884"/>
    </source>
</evidence>
<feature type="region of interest" description="Disordered" evidence="3">
    <location>
        <begin position="289"/>
        <end position="436"/>
    </location>
</feature>
<dbReference type="InterPro" id="IPR035979">
    <property type="entry name" value="RBD_domain_sf"/>
</dbReference>
<dbReference type="Pfam" id="PF00076">
    <property type="entry name" value="RRM_1"/>
    <property type="match status" value="1"/>
</dbReference>
<dbReference type="SUPFAM" id="SSF54928">
    <property type="entry name" value="RNA-binding domain, RBD"/>
    <property type="match status" value="1"/>
</dbReference>
<organism evidence="6 7">
    <name type="scientific">Powellomyces hirtus</name>
    <dbReference type="NCBI Taxonomy" id="109895"/>
    <lineage>
        <taxon>Eukaryota</taxon>
        <taxon>Fungi</taxon>
        <taxon>Fungi incertae sedis</taxon>
        <taxon>Chytridiomycota</taxon>
        <taxon>Chytridiomycota incertae sedis</taxon>
        <taxon>Chytridiomycetes</taxon>
        <taxon>Spizellomycetales</taxon>
        <taxon>Powellomycetaceae</taxon>
        <taxon>Powellomyces</taxon>
    </lineage>
</organism>
<dbReference type="Pfam" id="PF04818">
    <property type="entry name" value="CID"/>
    <property type="match status" value="1"/>
</dbReference>
<dbReference type="GO" id="GO:0005634">
    <property type="term" value="C:nucleus"/>
    <property type="evidence" value="ECO:0007669"/>
    <property type="project" value="TreeGrafter"/>
</dbReference>
<dbReference type="PROSITE" id="PS51391">
    <property type="entry name" value="CID"/>
    <property type="match status" value="1"/>
</dbReference>
<dbReference type="Gene3D" id="3.30.70.330">
    <property type="match status" value="1"/>
</dbReference>
<dbReference type="Gene3D" id="1.25.40.90">
    <property type="match status" value="1"/>
</dbReference>
<evidence type="ECO:0000313" key="6">
    <source>
        <dbReference type="EMBL" id="TPX62071.1"/>
    </source>
</evidence>
<evidence type="ECO:0000256" key="2">
    <source>
        <dbReference type="PROSITE-ProRule" id="PRU00176"/>
    </source>
</evidence>
<feature type="region of interest" description="Disordered" evidence="3">
    <location>
        <begin position="799"/>
        <end position="893"/>
    </location>
</feature>
<gene>
    <name evidence="6" type="ORF">PhCBS80983_g00639</name>
</gene>
<dbReference type="PANTHER" id="PTHR23140:SF4">
    <property type="entry name" value="PROTEIN CBR-NRD-1"/>
    <property type="match status" value="1"/>
</dbReference>
<dbReference type="SUPFAM" id="SSF48464">
    <property type="entry name" value="ENTH/VHS domain"/>
    <property type="match status" value="1"/>
</dbReference>
<keyword evidence="7" id="KW-1185">Reference proteome</keyword>
<evidence type="ECO:0008006" key="8">
    <source>
        <dbReference type="Google" id="ProtNLM"/>
    </source>
</evidence>
<feature type="compositionally biased region" description="Low complexity" evidence="3">
    <location>
        <begin position="769"/>
        <end position="778"/>
    </location>
</feature>
<proteinExistence type="predicted"/>
<dbReference type="SMART" id="SM00582">
    <property type="entry name" value="RPR"/>
    <property type="match status" value="1"/>
</dbReference>
<dbReference type="PROSITE" id="PS50102">
    <property type="entry name" value="RRM"/>
    <property type="match status" value="1"/>
</dbReference>
<dbReference type="SMART" id="SM00360">
    <property type="entry name" value="RRM"/>
    <property type="match status" value="1"/>
</dbReference>
<dbReference type="PANTHER" id="PTHR23140">
    <property type="entry name" value="RNA PROCESSING PROTEIN LD23810P"/>
    <property type="match status" value="1"/>
</dbReference>
<feature type="compositionally biased region" description="Basic and acidic residues" evidence="3">
    <location>
        <begin position="705"/>
        <end position="728"/>
    </location>
</feature>
<evidence type="ECO:0000259" key="4">
    <source>
        <dbReference type="PROSITE" id="PS50102"/>
    </source>
</evidence>
<feature type="region of interest" description="Disordered" evidence="3">
    <location>
        <begin position="674"/>
        <end position="781"/>
    </location>
</feature>
<keyword evidence="1 2" id="KW-0694">RNA-binding</keyword>
<sequence length="893" mass="95813">MSLRDSLEFDKELHSLYETKIPVSASKISSLTKLAVKHAKLYKNIVFSIEKFVQKCPPELKLAGLYVIDSIARAVAKHPEEGESYIARFEEKIESLIPHLLQAPAKDKERIKRTIGLWKKSSLFNVNLIMELEKKYFADGAEPTSGLPATLSDPRLATSTSSAPADPRLAAALGGATSLPTANLGLNASALTGLDPSLLGALGSLNQQQQQQQQSLAGLDLSQLLPLLQAQQNAMQNPLMNLSSLMGLANGGSSIPGLAGLANSLSAGTSSTTPDLSNLAAALQAGGAGSAVKSDTSGQSGQSTATPPAVSAAQMHRPTVMAGSLPSHWGQTPSSASGGASQSPKPSVTPSNQGTPQNNYPQQQQQRQQQAGFTQQQSQGTNSQPQERSSSRWGSATTQDSTPIGRPIPVVGSDREGGTPSTPWQQAAAKGVGPAQAGDCMPGFIDPALPKDFMKILTRTVYVGGITPGITKEQVRDLFETIARVDTVTVNYPKFNAFVKLLTRAEADLIKERFHKYMFNGTMLKMGWGCGYGPKEFFDYASGETLFPMARMTDVERRTISQSPRGGGMIEGGMVVEEPDFGWPQKGEVCKGKYAAGTMPHAPGYLAAVQQRERGGFNNQAAAGAAPGGGGYSINPRQNYMTPPGMPQIPRAAPSMQGRDSGMVGMPPGMPPQFQGMPRQPYRQSPHGAMHGSSGNGGIMVVTDRQYDEREERWRPKQQQQDRGEEHVVVLGGGTDSDEDTKGKDDSNNDNEHHNRGGGGDHDRDHRSNSSSSAGGYDAYHRMPPGMAPHFPYPPMMFGPGGYPMPPRPPPHWGRSPVPYPAAGGRPQWGPSSSSSPSPAQDWNGTMPGGGMPPRKRQYSPDDNQQRDEDDKEKGEDRRDGDEEGRRQRTRWE</sequence>
<evidence type="ECO:0000313" key="7">
    <source>
        <dbReference type="Proteomes" id="UP000318582"/>
    </source>
</evidence>
<dbReference type="AlphaFoldDB" id="A0A507EDY9"/>
<feature type="compositionally biased region" description="Pro residues" evidence="3">
    <location>
        <begin position="799"/>
        <end position="812"/>
    </location>
</feature>
<feature type="compositionally biased region" description="Polar residues" evidence="3">
    <location>
        <begin position="293"/>
        <end position="306"/>
    </location>
</feature>
<dbReference type="InterPro" id="IPR008942">
    <property type="entry name" value="ENTH_VHS"/>
</dbReference>
<feature type="domain" description="RRM" evidence="4">
    <location>
        <begin position="459"/>
        <end position="531"/>
    </location>
</feature>
<comment type="caution">
    <text evidence="6">The sequence shown here is derived from an EMBL/GenBank/DDBJ whole genome shotgun (WGS) entry which is preliminary data.</text>
</comment>
<evidence type="ECO:0000256" key="3">
    <source>
        <dbReference type="SAM" id="MobiDB-lite"/>
    </source>
</evidence>
<dbReference type="InterPro" id="IPR012677">
    <property type="entry name" value="Nucleotide-bd_a/b_plait_sf"/>
</dbReference>
<dbReference type="EMBL" id="QEAQ01000004">
    <property type="protein sequence ID" value="TPX62071.1"/>
    <property type="molecule type" value="Genomic_DNA"/>
</dbReference>
<dbReference type="InterPro" id="IPR006569">
    <property type="entry name" value="CID_dom"/>
</dbReference>
<protein>
    <recommendedName>
        <fullName evidence="8">CID domain-containing protein</fullName>
    </recommendedName>
</protein>
<dbReference type="InterPro" id="IPR048892">
    <property type="entry name" value="Nrd1_Seb1_dom2"/>
</dbReference>
<dbReference type="CDD" id="cd16983">
    <property type="entry name" value="CID_SCAF8_like"/>
    <property type="match status" value="1"/>
</dbReference>
<feature type="domain" description="CID" evidence="5">
    <location>
        <begin position="1"/>
        <end position="140"/>
    </location>
</feature>
<accession>A0A507EDY9</accession>
<feature type="compositionally biased region" description="Polar residues" evidence="3">
    <location>
        <begin position="387"/>
        <end position="402"/>
    </location>
</feature>